<reference evidence="2" key="1">
    <citation type="submission" date="2023-11" db="EMBL/GenBank/DDBJ databases">
        <authorList>
            <person name="Alioto T."/>
            <person name="Alioto T."/>
            <person name="Gomez Garrido J."/>
        </authorList>
    </citation>
    <scope>NUCLEOTIDE SEQUENCE</scope>
</reference>
<keyword evidence="3" id="KW-1185">Reference proteome</keyword>
<accession>A0AAI8W124</accession>
<protein>
    <submittedName>
        <fullName evidence="2">Uncharacterized protein</fullName>
    </submittedName>
</protein>
<evidence type="ECO:0000313" key="2">
    <source>
        <dbReference type="EMBL" id="CAK3771281.1"/>
    </source>
</evidence>
<proteinExistence type="predicted"/>
<dbReference type="Proteomes" id="UP001296104">
    <property type="component" value="Unassembled WGS sequence"/>
</dbReference>
<dbReference type="Gene3D" id="3.10.450.50">
    <property type="match status" value="1"/>
</dbReference>
<comment type="caution">
    <text evidence="2">The sequence shown here is derived from an EMBL/GenBank/DDBJ whole genome shotgun (WGS) entry which is preliminary data.</text>
</comment>
<name>A0AAI8W124_9PEZI</name>
<evidence type="ECO:0000256" key="1">
    <source>
        <dbReference type="SAM" id="MobiDB-lite"/>
    </source>
</evidence>
<feature type="region of interest" description="Disordered" evidence="1">
    <location>
        <begin position="47"/>
        <end position="70"/>
    </location>
</feature>
<feature type="compositionally biased region" description="Low complexity" evidence="1">
    <location>
        <begin position="194"/>
        <end position="204"/>
    </location>
</feature>
<feature type="region of interest" description="Disordered" evidence="1">
    <location>
        <begin position="151"/>
        <end position="213"/>
    </location>
</feature>
<organism evidence="2 3">
    <name type="scientific">Lecanosticta acicola</name>
    <dbReference type="NCBI Taxonomy" id="111012"/>
    <lineage>
        <taxon>Eukaryota</taxon>
        <taxon>Fungi</taxon>
        <taxon>Dikarya</taxon>
        <taxon>Ascomycota</taxon>
        <taxon>Pezizomycotina</taxon>
        <taxon>Dothideomycetes</taxon>
        <taxon>Dothideomycetidae</taxon>
        <taxon>Mycosphaerellales</taxon>
        <taxon>Mycosphaerellaceae</taxon>
        <taxon>Lecanosticta</taxon>
    </lineage>
</organism>
<sequence length="213" mass="23612">MTQTTFHTEEIHAIKSLIQAFFDRINASDPSGLQTLFVPHAHLTIIRQDPPALPPPPPSTTTTTTTTSNNEAQKLTLALQTSIESFIEMLQDGSKPPGSGPVVHEMPDLDATDVRVDGLFACAWCPFRVTFDGALHHFGNFVFTLGKVDGGDGGDGNGDEGGKKKKKKKKKKEWRFEGLTQNYRRTPGWEGEGQQQQQQQQQQQHEGREVAKF</sequence>
<feature type="compositionally biased region" description="Basic residues" evidence="1">
    <location>
        <begin position="163"/>
        <end position="173"/>
    </location>
</feature>
<dbReference type="EMBL" id="CAVMBE010000001">
    <property type="protein sequence ID" value="CAK3771281.1"/>
    <property type="molecule type" value="Genomic_DNA"/>
</dbReference>
<gene>
    <name evidence="2" type="ORF">LECACI_7A000436</name>
</gene>
<dbReference type="AlphaFoldDB" id="A0AAI8W124"/>
<dbReference type="SUPFAM" id="SSF54427">
    <property type="entry name" value="NTF2-like"/>
    <property type="match status" value="1"/>
</dbReference>
<dbReference type="InterPro" id="IPR032710">
    <property type="entry name" value="NTF2-like_dom_sf"/>
</dbReference>
<evidence type="ECO:0000313" key="3">
    <source>
        <dbReference type="Proteomes" id="UP001296104"/>
    </source>
</evidence>